<proteinExistence type="predicted"/>
<reference evidence="3" key="1">
    <citation type="submission" date="2017-04" db="EMBL/GenBank/DDBJ databases">
        <authorList>
            <person name="Varghese N."/>
            <person name="Submissions S."/>
        </authorList>
    </citation>
    <scope>NUCLEOTIDE SEQUENCE [LARGE SCALE GENOMIC DNA]</scope>
    <source>
        <strain evidence="3">DSM 9293</strain>
    </source>
</reference>
<evidence type="ECO:0000313" key="3">
    <source>
        <dbReference type="Proteomes" id="UP000192660"/>
    </source>
</evidence>
<protein>
    <submittedName>
        <fullName evidence="2">Uncharacterized protein</fullName>
    </submittedName>
</protein>
<name>A0A1W1WDE8_SULTA</name>
<dbReference type="Proteomes" id="UP000192660">
    <property type="component" value="Unassembled WGS sequence"/>
</dbReference>
<organism evidence="2 3">
    <name type="scientific">Sulfobacillus thermosulfidooxidans (strain DSM 9293 / VKM B-1269 / AT-1)</name>
    <dbReference type="NCBI Taxonomy" id="929705"/>
    <lineage>
        <taxon>Bacteria</taxon>
        <taxon>Bacillati</taxon>
        <taxon>Bacillota</taxon>
        <taxon>Clostridia</taxon>
        <taxon>Eubacteriales</taxon>
        <taxon>Clostridiales Family XVII. Incertae Sedis</taxon>
        <taxon>Sulfobacillus</taxon>
    </lineage>
</organism>
<dbReference type="AlphaFoldDB" id="A0A1W1WDE8"/>
<evidence type="ECO:0000256" key="1">
    <source>
        <dbReference type="SAM" id="Phobius"/>
    </source>
</evidence>
<keyword evidence="1" id="KW-1133">Transmembrane helix</keyword>
<evidence type="ECO:0000313" key="2">
    <source>
        <dbReference type="EMBL" id="SMC04212.1"/>
    </source>
</evidence>
<keyword evidence="1" id="KW-0812">Transmembrane</keyword>
<dbReference type="EMBL" id="FWWY01000001">
    <property type="protein sequence ID" value="SMC04212.1"/>
    <property type="molecule type" value="Genomic_DNA"/>
</dbReference>
<keyword evidence="3" id="KW-1185">Reference proteome</keyword>
<keyword evidence="1" id="KW-0472">Membrane</keyword>
<gene>
    <name evidence="2" type="ORF">SAMN00768000_1528</name>
</gene>
<dbReference type="RefSeq" id="WP_020375542.1">
    <property type="nucleotide sequence ID" value="NZ_FWWY01000001.1"/>
</dbReference>
<dbReference type="STRING" id="28034.BFX07_09645"/>
<feature type="transmembrane region" description="Helical" evidence="1">
    <location>
        <begin position="7"/>
        <end position="29"/>
    </location>
</feature>
<accession>A0A1W1WDE8</accession>
<sequence length="205" mass="21845">MNTTGKTISVIGGGLIAIGLLYTGISFLLPPILPAPSSPSQTVSTIRHHHIDKTHRVSSKTTSSATTGPNGMTALSYNPAIKQTALNLAKELGIHLLLPSQAYPGTTLVESYVDDSVLNLEFNNMVAMESKNPIMSSYKPGASVNVTLANGVPAEWLLIYGVGGGAYRLLFEEDGTYVRLQLFHGYIPAGLQNAEEIADQFMPVS</sequence>
<dbReference type="OrthoDB" id="2085585at2"/>